<evidence type="ECO:0000313" key="1">
    <source>
        <dbReference type="EMBL" id="PON63930.1"/>
    </source>
</evidence>
<dbReference type="PRINTS" id="PR00303">
    <property type="entry name" value="SECYTRNLCASE"/>
</dbReference>
<dbReference type="InParanoid" id="A0A2P5CSB9"/>
<organism evidence="1 2">
    <name type="scientific">Trema orientale</name>
    <name type="common">Charcoal tree</name>
    <name type="synonym">Celtis orientalis</name>
    <dbReference type="NCBI Taxonomy" id="63057"/>
    <lineage>
        <taxon>Eukaryota</taxon>
        <taxon>Viridiplantae</taxon>
        <taxon>Streptophyta</taxon>
        <taxon>Embryophyta</taxon>
        <taxon>Tracheophyta</taxon>
        <taxon>Spermatophyta</taxon>
        <taxon>Magnoliopsida</taxon>
        <taxon>eudicotyledons</taxon>
        <taxon>Gunneridae</taxon>
        <taxon>Pentapetalae</taxon>
        <taxon>rosids</taxon>
        <taxon>fabids</taxon>
        <taxon>Rosales</taxon>
        <taxon>Cannabaceae</taxon>
        <taxon>Trema</taxon>
    </lineage>
</organism>
<name>A0A2P5CSB9_TREOI</name>
<gene>
    <name evidence="1" type="ORF">TorRG33x02_274850</name>
</gene>
<dbReference type="STRING" id="63057.A0A2P5CSB9"/>
<dbReference type="Proteomes" id="UP000237000">
    <property type="component" value="Unassembled WGS sequence"/>
</dbReference>
<dbReference type="InterPro" id="IPR023201">
    <property type="entry name" value="SecY_dom_sf"/>
</dbReference>
<keyword evidence="2" id="KW-1185">Reference proteome</keyword>
<dbReference type="OrthoDB" id="1685453at2759"/>
<dbReference type="Gene3D" id="1.10.3370.10">
    <property type="entry name" value="SecY subunit domain"/>
    <property type="match status" value="1"/>
</dbReference>
<evidence type="ECO:0000313" key="2">
    <source>
        <dbReference type="Proteomes" id="UP000237000"/>
    </source>
</evidence>
<dbReference type="AlphaFoldDB" id="A0A2P5CSB9"/>
<proteinExistence type="predicted"/>
<dbReference type="SUPFAM" id="SSF103491">
    <property type="entry name" value="Preprotein translocase SecY subunit"/>
    <property type="match status" value="1"/>
</dbReference>
<accession>A0A2P5CSB9</accession>
<sequence>MEATLLSSTRFLPQLIPRKPTNVRGSDLQWYCPPFTGSYPAISTNPVESSRRHFVFLDRPFLSKANKRFFANSSNQFRRNCMNVDGTSTQSLNVEAISPRQNKYANVLVSNEINDFENLPSRPKMFRNRFLNFVRLSSVLNNAAGSFFKSEIRRRLFVTALLIVISRVGYFIPLPGFDRRLIPQDYLSFSSGSADELGDFTGELKLSLFQLGVGPQIMASIIMQMVDVAWICNSGSSDSCLLFTSIFNLRSDSKSQTCDRDYPFIGLWCDDNNVDLSRFESNNLCGNIDRLHRNAIQYVVSALRHVT</sequence>
<dbReference type="EMBL" id="JXTC01000332">
    <property type="protein sequence ID" value="PON63930.1"/>
    <property type="molecule type" value="Genomic_DNA"/>
</dbReference>
<comment type="caution">
    <text evidence="1">The sequence shown here is derived from an EMBL/GenBank/DDBJ whole genome shotgun (WGS) entry which is preliminary data.</text>
</comment>
<protein>
    <submittedName>
        <fullName evidence="1">SecY/SEC61-alpha family</fullName>
    </submittedName>
</protein>
<reference evidence="2" key="1">
    <citation type="submission" date="2016-06" db="EMBL/GenBank/DDBJ databases">
        <title>Parallel loss of symbiosis genes in relatives of nitrogen-fixing non-legume Parasponia.</title>
        <authorList>
            <person name="Van Velzen R."/>
            <person name="Holmer R."/>
            <person name="Bu F."/>
            <person name="Rutten L."/>
            <person name="Van Zeijl A."/>
            <person name="Liu W."/>
            <person name="Santuari L."/>
            <person name="Cao Q."/>
            <person name="Sharma T."/>
            <person name="Shen D."/>
            <person name="Roswanjaya Y."/>
            <person name="Wardhani T."/>
            <person name="Kalhor M.S."/>
            <person name="Jansen J."/>
            <person name="Van den Hoogen J."/>
            <person name="Gungor B."/>
            <person name="Hartog M."/>
            <person name="Hontelez J."/>
            <person name="Verver J."/>
            <person name="Yang W.-C."/>
            <person name="Schijlen E."/>
            <person name="Repin R."/>
            <person name="Schilthuizen M."/>
            <person name="Schranz E."/>
            <person name="Heidstra R."/>
            <person name="Miyata K."/>
            <person name="Fedorova E."/>
            <person name="Kohlen W."/>
            <person name="Bisseling T."/>
            <person name="Smit S."/>
            <person name="Geurts R."/>
        </authorList>
    </citation>
    <scope>NUCLEOTIDE SEQUENCE [LARGE SCALE GENOMIC DNA]</scope>
    <source>
        <strain evidence="2">cv. RG33-2</strain>
    </source>
</reference>